<dbReference type="EC" id="2.7.13.3" evidence="3"/>
<evidence type="ECO:0000256" key="17">
    <source>
        <dbReference type="SAM" id="Phobius"/>
    </source>
</evidence>
<dbReference type="InterPro" id="IPR004358">
    <property type="entry name" value="Sig_transdc_His_kin-like_C"/>
</dbReference>
<evidence type="ECO:0000256" key="11">
    <source>
        <dbReference type="ARBA" id="ARBA00022989"/>
    </source>
</evidence>
<dbReference type="PANTHER" id="PTHR45528">
    <property type="entry name" value="SENSOR HISTIDINE KINASE CPXA"/>
    <property type="match status" value="1"/>
</dbReference>
<dbReference type="Pfam" id="PF00672">
    <property type="entry name" value="HAMP"/>
    <property type="match status" value="1"/>
</dbReference>
<dbReference type="InterPro" id="IPR036097">
    <property type="entry name" value="HisK_dim/P_sf"/>
</dbReference>
<comment type="function">
    <text evidence="15">Member of the two-component regulatory system HssS/HssR involved in intracellular heme homeostasis and tempering of staphylococcal virulence. HssS functions as a heme sensor histidine kinase which is autophosphorylated at a histidine residue and transfers its phosphate group to an aspartate residue of HssR. HssR/HssS activates the expression of hrtAB, an efflux pump, in response to extracellular heme, hemin, hemoglobin or blood.</text>
</comment>
<dbReference type="PRINTS" id="PR00344">
    <property type="entry name" value="BCTRLSENSOR"/>
</dbReference>
<dbReference type="SUPFAM" id="SSF55874">
    <property type="entry name" value="ATPase domain of HSP90 chaperone/DNA topoisomerase II/histidine kinase"/>
    <property type="match status" value="1"/>
</dbReference>
<evidence type="ECO:0000256" key="4">
    <source>
        <dbReference type="ARBA" id="ARBA00022475"/>
    </source>
</evidence>
<feature type="transmembrane region" description="Helical" evidence="17">
    <location>
        <begin position="9"/>
        <end position="32"/>
    </location>
</feature>
<proteinExistence type="predicted"/>
<evidence type="ECO:0000256" key="13">
    <source>
        <dbReference type="ARBA" id="ARBA00023026"/>
    </source>
</evidence>
<evidence type="ECO:0000256" key="9">
    <source>
        <dbReference type="ARBA" id="ARBA00022777"/>
    </source>
</evidence>
<evidence type="ECO:0000259" key="19">
    <source>
        <dbReference type="PROSITE" id="PS50885"/>
    </source>
</evidence>
<sequence>MFKSLYTRIAIYTIVVMLLSAIISFFITNIIYHNALKANNDAKIMRTLNDAKDFQQDSKIHNLKPYFKHLGNMNYQIMTVSSSGEKHFYGEKFRTDNISKQAINDVLVGKAYHGIKQLPYNPVVTGFFDNTTQNTVGLQFQTNDQHLAVFMRPDIGKTFSEFRIFLAILISLLLFISILLTITSTYTIIKPVQQLKRATEYLMKGDFNKPIQITRNDELGTLQYRFDNMRQSLKQLDDMRQYFVQNVSHEIKTPLTHIHHLLDQLKNSKDHETANHYIDEIYQITTRLSDLTKALLLLSELDNAEHLTFTDSIHLRDLLQSIIRHEQFSANQKELMILTELADVQYTGNERLLHQAFQNIITNAIKYSHQHGIIEINLTTNHNNIICTITDEGSGMSQETQERLFERFFKVRSNDNSNGLGMAITKAIIELHDGFIEVESTPNVGTIFTITLSQANTTNTD</sequence>
<keyword evidence="13" id="KW-0843">Virulence</keyword>
<evidence type="ECO:0000256" key="1">
    <source>
        <dbReference type="ARBA" id="ARBA00000085"/>
    </source>
</evidence>
<dbReference type="PROSITE" id="PS50885">
    <property type="entry name" value="HAMP"/>
    <property type="match status" value="1"/>
</dbReference>
<dbReference type="GO" id="GO:0005886">
    <property type="term" value="C:plasma membrane"/>
    <property type="evidence" value="ECO:0007669"/>
    <property type="project" value="UniProtKB-SubCell"/>
</dbReference>
<evidence type="ECO:0000256" key="7">
    <source>
        <dbReference type="ARBA" id="ARBA00022692"/>
    </source>
</evidence>
<evidence type="ECO:0000259" key="18">
    <source>
        <dbReference type="PROSITE" id="PS50109"/>
    </source>
</evidence>
<evidence type="ECO:0000256" key="15">
    <source>
        <dbReference type="ARBA" id="ARBA00037219"/>
    </source>
</evidence>
<comment type="catalytic activity">
    <reaction evidence="1">
        <text>ATP + protein L-histidine = ADP + protein N-phospho-L-histidine.</text>
        <dbReference type="EC" id="2.7.13.3"/>
    </reaction>
</comment>
<protein>
    <recommendedName>
        <fullName evidence="16">Heme sensor protein HssS</fullName>
        <ecNumber evidence="3">2.7.13.3</ecNumber>
    </recommendedName>
</protein>
<keyword evidence="7 17" id="KW-0812">Transmembrane</keyword>
<keyword evidence="4" id="KW-1003">Cell membrane</keyword>
<keyword evidence="10" id="KW-0067">ATP-binding</keyword>
<reference evidence="20 21" key="1">
    <citation type="journal article" date="2016" name="Front. Microbiol.">
        <title>Comprehensive Phylogenetic Analysis of Bovine Non-aureus Staphylococci Species Based on Whole-Genome Sequencing.</title>
        <authorList>
            <person name="Naushad S."/>
            <person name="Barkema H.W."/>
            <person name="Luby C."/>
            <person name="Condas L.A."/>
            <person name="Nobrega D.B."/>
            <person name="Carson D.A."/>
            <person name="De Buck J."/>
        </authorList>
    </citation>
    <scope>NUCLEOTIDE SEQUENCE [LARGE SCALE GENOMIC DNA]</scope>
    <source>
        <strain evidence="20 21">SNUC 4781</strain>
    </source>
</reference>
<name>A0A3A0WA43_STAGA</name>
<gene>
    <name evidence="20" type="ORF">BUZ14_02170</name>
</gene>
<evidence type="ECO:0000256" key="6">
    <source>
        <dbReference type="ARBA" id="ARBA00022679"/>
    </source>
</evidence>
<dbReference type="PROSITE" id="PS50109">
    <property type="entry name" value="HIS_KIN"/>
    <property type="match status" value="1"/>
</dbReference>
<dbReference type="Gene3D" id="1.10.287.130">
    <property type="match status" value="1"/>
</dbReference>
<dbReference type="RefSeq" id="WP_119484195.1">
    <property type="nucleotide sequence ID" value="NZ_QYJN01000001.1"/>
</dbReference>
<dbReference type="SUPFAM" id="SSF47384">
    <property type="entry name" value="Homodimeric domain of signal transducing histidine kinase"/>
    <property type="match status" value="1"/>
</dbReference>
<keyword evidence="6" id="KW-0808">Transferase</keyword>
<dbReference type="GO" id="GO:0000155">
    <property type="term" value="F:phosphorelay sensor kinase activity"/>
    <property type="evidence" value="ECO:0007669"/>
    <property type="project" value="InterPro"/>
</dbReference>
<comment type="caution">
    <text evidence="20">The sequence shown here is derived from an EMBL/GenBank/DDBJ whole genome shotgun (WGS) entry which is preliminary data.</text>
</comment>
<dbReference type="SMART" id="SM00388">
    <property type="entry name" value="HisKA"/>
    <property type="match status" value="1"/>
</dbReference>
<evidence type="ECO:0000256" key="5">
    <source>
        <dbReference type="ARBA" id="ARBA00022553"/>
    </source>
</evidence>
<evidence type="ECO:0000256" key="8">
    <source>
        <dbReference type="ARBA" id="ARBA00022741"/>
    </source>
</evidence>
<dbReference type="PANTHER" id="PTHR45528:SF11">
    <property type="entry name" value="HISTIDINE KINASE"/>
    <property type="match status" value="1"/>
</dbReference>
<dbReference type="InterPro" id="IPR003660">
    <property type="entry name" value="HAMP_dom"/>
</dbReference>
<dbReference type="Pfam" id="PF02518">
    <property type="entry name" value="HATPase_c"/>
    <property type="match status" value="1"/>
</dbReference>
<dbReference type="InterPro" id="IPR036890">
    <property type="entry name" value="HATPase_C_sf"/>
</dbReference>
<evidence type="ECO:0000256" key="12">
    <source>
        <dbReference type="ARBA" id="ARBA00023012"/>
    </source>
</evidence>
<dbReference type="AlphaFoldDB" id="A0A3A0WA43"/>
<dbReference type="Gene3D" id="6.10.340.10">
    <property type="match status" value="1"/>
</dbReference>
<dbReference type="SUPFAM" id="SSF158472">
    <property type="entry name" value="HAMP domain-like"/>
    <property type="match status" value="1"/>
</dbReference>
<feature type="domain" description="HAMP" evidence="19">
    <location>
        <begin position="186"/>
        <end position="238"/>
    </location>
</feature>
<dbReference type="GO" id="GO:0005524">
    <property type="term" value="F:ATP binding"/>
    <property type="evidence" value="ECO:0007669"/>
    <property type="project" value="UniProtKB-KW"/>
</dbReference>
<keyword evidence="11 17" id="KW-1133">Transmembrane helix</keyword>
<evidence type="ECO:0000256" key="3">
    <source>
        <dbReference type="ARBA" id="ARBA00012438"/>
    </source>
</evidence>
<dbReference type="CDD" id="cd00075">
    <property type="entry name" value="HATPase"/>
    <property type="match status" value="1"/>
</dbReference>
<dbReference type="InterPro" id="IPR003661">
    <property type="entry name" value="HisK_dim/P_dom"/>
</dbReference>
<dbReference type="CDD" id="cd00082">
    <property type="entry name" value="HisKA"/>
    <property type="match status" value="1"/>
</dbReference>
<keyword evidence="9 20" id="KW-0418">Kinase</keyword>
<keyword evidence="12" id="KW-0902">Two-component regulatory system</keyword>
<feature type="transmembrane region" description="Helical" evidence="17">
    <location>
        <begin position="164"/>
        <end position="189"/>
    </location>
</feature>
<evidence type="ECO:0000256" key="14">
    <source>
        <dbReference type="ARBA" id="ARBA00023136"/>
    </source>
</evidence>
<dbReference type="SMART" id="SM00387">
    <property type="entry name" value="HATPase_c"/>
    <property type="match status" value="1"/>
</dbReference>
<accession>A0A3A0WA43</accession>
<dbReference type="Proteomes" id="UP000265541">
    <property type="component" value="Unassembled WGS sequence"/>
</dbReference>
<dbReference type="EMBL" id="QYJN01000001">
    <property type="protein sequence ID" value="RIP37382.1"/>
    <property type="molecule type" value="Genomic_DNA"/>
</dbReference>
<comment type="subcellular location">
    <subcellularLocation>
        <location evidence="2">Cell membrane</location>
        <topology evidence="2">Multi-pass membrane protein</topology>
    </subcellularLocation>
</comment>
<dbReference type="FunFam" id="3.30.565.10:FF:000006">
    <property type="entry name" value="Sensor histidine kinase WalK"/>
    <property type="match status" value="1"/>
</dbReference>
<evidence type="ECO:0000256" key="10">
    <source>
        <dbReference type="ARBA" id="ARBA00022840"/>
    </source>
</evidence>
<evidence type="ECO:0000256" key="2">
    <source>
        <dbReference type="ARBA" id="ARBA00004651"/>
    </source>
</evidence>
<dbReference type="InterPro" id="IPR005467">
    <property type="entry name" value="His_kinase_dom"/>
</dbReference>
<feature type="domain" description="Histidine kinase" evidence="18">
    <location>
        <begin position="246"/>
        <end position="456"/>
    </location>
</feature>
<keyword evidence="5" id="KW-0597">Phosphoprotein</keyword>
<evidence type="ECO:0000313" key="20">
    <source>
        <dbReference type="EMBL" id="RIP37382.1"/>
    </source>
</evidence>
<dbReference type="InterPro" id="IPR050398">
    <property type="entry name" value="HssS/ArlS-like"/>
</dbReference>
<evidence type="ECO:0000313" key="21">
    <source>
        <dbReference type="Proteomes" id="UP000265541"/>
    </source>
</evidence>
<dbReference type="OrthoDB" id="9813151at2"/>
<dbReference type="SMART" id="SM00304">
    <property type="entry name" value="HAMP"/>
    <property type="match status" value="1"/>
</dbReference>
<keyword evidence="8" id="KW-0547">Nucleotide-binding</keyword>
<dbReference type="CDD" id="cd06225">
    <property type="entry name" value="HAMP"/>
    <property type="match status" value="1"/>
</dbReference>
<dbReference type="Pfam" id="PF00512">
    <property type="entry name" value="HisKA"/>
    <property type="match status" value="1"/>
</dbReference>
<keyword evidence="14 17" id="KW-0472">Membrane</keyword>
<dbReference type="InterPro" id="IPR003594">
    <property type="entry name" value="HATPase_dom"/>
</dbReference>
<evidence type="ECO:0000256" key="16">
    <source>
        <dbReference type="ARBA" id="ARBA00040841"/>
    </source>
</evidence>
<dbReference type="Gene3D" id="3.30.565.10">
    <property type="entry name" value="Histidine kinase-like ATPase, C-terminal domain"/>
    <property type="match status" value="1"/>
</dbReference>
<organism evidence="20 21">
    <name type="scientific">Staphylococcus gallinarum</name>
    <dbReference type="NCBI Taxonomy" id="1293"/>
    <lineage>
        <taxon>Bacteria</taxon>
        <taxon>Bacillati</taxon>
        <taxon>Bacillota</taxon>
        <taxon>Bacilli</taxon>
        <taxon>Bacillales</taxon>
        <taxon>Staphylococcaceae</taxon>
        <taxon>Staphylococcus</taxon>
    </lineage>
</organism>